<evidence type="ECO:0000256" key="11">
    <source>
        <dbReference type="ARBA" id="ARBA00033334"/>
    </source>
</evidence>
<dbReference type="InterPro" id="IPR016030">
    <property type="entry name" value="CblAdoTrfase-like"/>
</dbReference>
<evidence type="ECO:0000256" key="7">
    <source>
        <dbReference type="ARBA" id="ARBA00022679"/>
    </source>
</evidence>
<evidence type="ECO:0000256" key="14">
    <source>
        <dbReference type="ARBA" id="ARBA00048692"/>
    </source>
</evidence>
<dbReference type="RefSeq" id="WP_053231852.1">
    <property type="nucleotide sequence ID" value="NZ_CP011125.1"/>
</dbReference>
<dbReference type="GO" id="GO:0008817">
    <property type="term" value="F:corrinoid adenosyltransferase activity"/>
    <property type="evidence" value="ECO:0007669"/>
    <property type="project" value="UniProtKB-UniRule"/>
</dbReference>
<reference evidence="17 18" key="1">
    <citation type="submission" date="2015-03" db="EMBL/GenBank/DDBJ databases">
        <title>Genome assembly of Sandaracinus amylolyticus DSM 53668.</title>
        <authorList>
            <person name="Sharma G."/>
            <person name="Subramanian S."/>
        </authorList>
    </citation>
    <scope>NUCLEOTIDE SEQUENCE [LARGE SCALE GENOMIC DNA]</scope>
    <source>
        <strain evidence="17 18">DSM 53668</strain>
    </source>
</reference>
<organism evidence="17 18">
    <name type="scientific">Sandaracinus amylolyticus</name>
    <dbReference type="NCBI Taxonomy" id="927083"/>
    <lineage>
        <taxon>Bacteria</taxon>
        <taxon>Pseudomonadati</taxon>
        <taxon>Myxococcota</taxon>
        <taxon>Polyangia</taxon>
        <taxon>Polyangiales</taxon>
        <taxon>Sandaracinaceae</taxon>
        <taxon>Sandaracinus</taxon>
    </lineage>
</organism>
<evidence type="ECO:0000256" key="1">
    <source>
        <dbReference type="ARBA" id="ARBA00004496"/>
    </source>
</evidence>
<evidence type="ECO:0000256" key="3">
    <source>
        <dbReference type="ARBA" id="ARBA00007487"/>
    </source>
</evidence>
<comment type="similarity">
    <text evidence="3 15">Belongs to the Cob(I)alamin adenosyltransferase family.</text>
</comment>
<dbReference type="AlphaFoldDB" id="A0A0F6W0S7"/>
<name>A0A0F6W0S7_9BACT</name>
<dbReference type="InterPro" id="IPR029499">
    <property type="entry name" value="PduO-typ"/>
</dbReference>
<dbReference type="SUPFAM" id="SSF89028">
    <property type="entry name" value="Cobalamin adenosyltransferase-like"/>
    <property type="match status" value="1"/>
</dbReference>
<evidence type="ECO:0000313" key="18">
    <source>
        <dbReference type="Proteomes" id="UP000034883"/>
    </source>
</evidence>
<dbReference type="NCBIfam" id="TIGR00636">
    <property type="entry name" value="PduO_Nterm"/>
    <property type="match status" value="1"/>
</dbReference>
<evidence type="ECO:0000256" key="5">
    <source>
        <dbReference type="ARBA" id="ARBA00020963"/>
    </source>
</evidence>
<dbReference type="FunFam" id="1.20.1200.10:FF:000003">
    <property type="entry name" value="ATP:cob(I)alamin adenosyltransferase"/>
    <property type="match status" value="1"/>
</dbReference>
<dbReference type="EMBL" id="CP011125">
    <property type="protein sequence ID" value="AKF04517.1"/>
    <property type="molecule type" value="Genomic_DNA"/>
</dbReference>
<comment type="subcellular location">
    <subcellularLocation>
        <location evidence="1">Cytoplasm</location>
    </subcellularLocation>
</comment>
<evidence type="ECO:0000259" key="16">
    <source>
        <dbReference type="Pfam" id="PF01923"/>
    </source>
</evidence>
<evidence type="ECO:0000256" key="4">
    <source>
        <dbReference type="ARBA" id="ARBA00012454"/>
    </source>
</evidence>
<gene>
    <name evidence="17" type="ORF">DB32_001666</name>
</gene>
<dbReference type="OrthoDB" id="9778896at2"/>
<keyword evidence="15" id="KW-0169">Cobalamin biosynthesis</keyword>
<dbReference type="KEGG" id="samy:DB32_001666"/>
<evidence type="ECO:0000256" key="13">
    <source>
        <dbReference type="ARBA" id="ARBA00048555"/>
    </source>
</evidence>
<keyword evidence="9 15" id="KW-0067">ATP-binding</keyword>
<accession>A0A0F6W0S7</accession>
<proteinExistence type="inferred from homology"/>
<keyword evidence="7 15" id="KW-0808">Transferase</keyword>
<dbReference type="InterPro" id="IPR036451">
    <property type="entry name" value="CblAdoTrfase-like_sf"/>
</dbReference>
<feature type="domain" description="Cobalamin adenosyltransferase-like" evidence="16">
    <location>
        <begin position="3"/>
        <end position="167"/>
    </location>
</feature>
<dbReference type="PANTHER" id="PTHR12213:SF0">
    <property type="entry name" value="CORRINOID ADENOSYLTRANSFERASE MMAB"/>
    <property type="match status" value="1"/>
</dbReference>
<dbReference type="GO" id="GO:0005737">
    <property type="term" value="C:cytoplasm"/>
    <property type="evidence" value="ECO:0007669"/>
    <property type="project" value="UniProtKB-SubCell"/>
</dbReference>
<protein>
    <recommendedName>
        <fullName evidence="5 15">Corrinoid adenosyltransferase</fullName>
        <ecNumber evidence="4 15">2.5.1.17</ecNumber>
    </recommendedName>
    <alternativeName>
        <fullName evidence="10 15">Cob(II)alamin adenosyltransferase</fullName>
    </alternativeName>
    <alternativeName>
        <fullName evidence="12 15">Cob(II)yrinic acid a,c-diamide adenosyltransferase</fullName>
    </alternativeName>
    <alternativeName>
        <fullName evidence="11 15">Cobinamide/cobalamin adenosyltransferase</fullName>
    </alternativeName>
</protein>
<evidence type="ECO:0000256" key="2">
    <source>
        <dbReference type="ARBA" id="ARBA00005121"/>
    </source>
</evidence>
<keyword evidence="8 15" id="KW-0547">Nucleotide-binding</keyword>
<dbReference type="GO" id="GO:0005524">
    <property type="term" value="F:ATP binding"/>
    <property type="evidence" value="ECO:0007669"/>
    <property type="project" value="UniProtKB-UniRule"/>
</dbReference>
<dbReference type="UniPathway" id="UPA00148">
    <property type="reaction ID" value="UER00233"/>
</dbReference>
<dbReference type="GO" id="GO:0009236">
    <property type="term" value="P:cobalamin biosynthetic process"/>
    <property type="evidence" value="ECO:0007669"/>
    <property type="project" value="UniProtKB-UniRule"/>
</dbReference>
<keyword evidence="6" id="KW-0963">Cytoplasm</keyword>
<dbReference type="PANTHER" id="PTHR12213">
    <property type="entry name" value="CORRINOID ADENOSYLTRANSFERASE"/>
    <property type="match status" value="1"/>
</dbReference>
<comment type="pathway">
    <text evidence="2 15">Cofactor biosynthesis; adenosylcobalamin biosynthesis; adenosylcobalamin from cob(II)yrinate a,c-diamide: step 2/7.</text>
</comment>
<evidence type="ECO:0000313" key="17">
    <source>
        <dbReference type="EMBL" id="AKF04517.1"/>
    </source>
</evidence>
<dbReference type="Gene3D" id="1.20.1200.10">
    <property type="entry name" value="Cobalamin adenosyltransferase-like"/>
    <property type="match status" value="1"/>
</dbReference>
<evidence type="ECO:0000256" key="10">
    <source>
        <dbReference type="ARBA" id="ARBA00031529"/>
    </source>
</evidence>
<evidence type="ECO:0000256" key="9">
    <source>
        <dbReference type="ARBA" id="ARBA00022840"/>
    </source>
</evidence>
<dbReference type="STRING" id="927083.DB32_001666"/>
<evidence type="ECO:0000256" key="15">
    <source>
        <dbReference type="RuleBase" id="RU366026"/>
    </source>
</evidence>
<sequence length="189" mass="20439">MKIYTKTGDAGQTGLFGGDRVSKACPRVEAYGDVDELNSVLGIVRAEGAIGGRFDELIASIQSRLFDLGAELANERGKDLGIPLVDEDDVVAMEHAIDHAEGELAPLRTFVLPGGSKLAAHLHLGRTVCRRAERRVVALMESGATVRPEVIRYLNRLSDLLFVLARLANHRASIADVPWIGRGTQKRSG</sequence>
<evidence type="ECO:0000256" key="8">
    <source>
        <dbReference type="ARBA" id="ARBA00022741"/>
    </source>
</evidence>
<comment type="catalytic activity">
    <reaction evidence="13 15">
        <text>2 cob(II)yrinate a,c diamide + reduced [electron-transfer flavoprotein] + 2 ATP = 2 adenosylcob(III)yrinate a,c-diamide + 2 triphosphate + oxidized [electron-transfer flavoprotein] + 3 H(+)</text>
        <dbReference type="Rhea" id="RHEA:11528"/>
        <dbReference type="Rhea" id="RHEA-COMP:10685"/>
        <dbReference type="Rhea" id="RHEA-COMP:10686"/>
        <dbReference type="ChEBI" id="CHEBI:15378"/>
        <dbReference type="ChEBI" id="CHEBI:18036"/>
        <dbReference type="ChEBI" id="CHEBI:30616"/>
        <dbReference type="ChEBI" id="CHEBI:57692"/>
        <dbReference type="ChEBI" id="CHEBI:58307"/>
        <dbReference type="ChEBI" id="CHEBI:58503"/>
        <dbReference type="ChEBI" id="CHEBI:58537"/>
        <dbReference type="EC" id="2.5.1.17"/>
    </reaction>
</comment>
<evidence type="ECO:0000256" key="12">
    <source>
        <dbReference type="ARBA" id="ARBA00033354"/>
    </source>
</evidence>
<keyword evidence="18" id="KW-1185">Reference proteome</keyword>
<dbReference type="Pfam" id="PF01923">
    <property type="entry name" value="Cob_adeno_trans"/>
    <property type="match status" value="1"/>
</dbReference>
<evidence type="ECO:0000256" key="6">
    <source>
        <dbReference type="ARBA" id="ARBA00022490"/>
    </source>
</evidence>
<comment type="catalytic activity">
    <reaction evidence="14 15">
        <text>2 cob(II)alamin + reduced [electron-transfer flavoprotein] + 2 ATP = 2 adenosylcob(III)alamin + 2 triphosphate + oxidized [electron-transfer flavoprotein] + 3 H(+)</text>
        <dbReference type="Rhea" id="RHEA:28671"/>
        <dbReference type="Rhea" id="RHEA-COMP:10685"/>
        <dbReference type="Rhea" id="RHEA-COMP:10686"/>
        <dbReference type="ChEBI" id="CHEBI:15378"/>
        <dbReference type="ChEBI" id="CHEBI:16304"/>
        <dbReference type="ChEBI" id="CHEBI:18036"/>
        <dbReference type="ChEBI" id="CHEBI:18408"/>
        <dbReference type="ChEBI" id="CHEBI:30616"/>
        <dbReference type="ChEBI" id="CHEBI:57692"/>
        <dbReference type="ChEBI" id="CHEBI:58307"/>
        <dbReference type="EC" id="2.5.1.17"/>
    </reaction>
</comment>
<dbReference type="EC" id="2.5.1.17" evidence="4 15"/>
<dbReference type="Proteomes" id="UP000034883">
    <property type="component" value="Chromosome"/>
</dbReference>